<dbReference type="OrthoDB" id="7429148at2"/>
<keyword evidence="1" id="KW-1133">Transmembrane helix</keyword>
<keyword evidence="3" id="KW-1185">Reference proteome</keyword>
<dbReference type="AlphaFoldDB" id="A0A916YN57"/>
<dbReference type="EMBL" id="BMIO01000013">
    <property type="protein sequence ID" value="GGD53072.1"/>
    <property type="molecule type" value="Genomic_DNA"/>
</dbReference>
<proteinExistence type="predicted"/>
<keyword evidence="1" id="KW-0812">Transmembrane</keyword>
<dbReference type="Proteomes" id="UP000598997">
    <property type="component" value="Unassembled WGS sequence"/>
</dbReference>
<feature type="transmembrane region" description="Helical" evidence="1">
    <location>
        <begin position="77"/>
        <end position="98"/>
    </location>
</feature>
<evidence type="ECO:0000256" key="1">
    <source>
        <dbReference type="SAM" id="Phobius"/>
    </source>
</evidence>
<reference evidence="2 3" key="1">
    <citation type="journal article" date="2014" name="Int. J. Syst. Evol. Microbiol.">
        <title>Complete genome sequence of Corynebacterium casei LMG S-19264T (=DSM 44701T), isolated from a smear-ripened cheese.</title>
        <authorList>
            <consortium name="US DOE Joint Genome Institute (JGI-PGF)"/>
            <person name="Walter F."/>
            <person name="Albersmeier A."/>
            <person name="Kalinowski J."/>
            <person name="Ruckert C."/>
        </authorList>
    </citation>
    <scope>NUCLEOTIDE SEQUENCE [LARGE SCALE GENOMIC DNA]</scope>
    <source>
        <strain evidence="2 3">CGMCC 1.15358</strain>
    </source>
</reference>
<evidence type="ECO:0000313" key="2">
    <source>
        <dbReference type="EMBL" id="GGD53072.1"/>
    </source>
</evidence>
<name>A0A916YN57_9SPHN</name>
<dbReference type="RefSeq" id="WP_066760637.1">
    <property type="nucleotide sequence ID" value="NZ_BMIO01000013.1"/>
</dbReference>
<accession>A0A916YN57</accession>
<evidence type="ECO:0000313" key="3">
    <source>
        <dbReference type="Proteomes" id="UP000598997"/>
    </source>
</evidence>
<sequence>MNELNTAPVGAGPRLRAQELLAKYPDLAETEKAELAVIFRKQLSAMDQALIASEEELSVQYATFKRTELNRLTPRDILNAAIFVALTAGPIAGVALYYST</sequence>
<protein>
    <submittedName>
        <fullName evidence="2">Uncharacterized protein</fullName>
    </submittedName>
</protein>
<keyword evidence="1" id="KW-0472">Membrane</keyword>
<organism evidence="2 3">
    <name type="scientific">Croceicoccus pelagius</name>
    <dbReference type="NCBI Taxonomy" id="1703341"/>
    <lineage>
        <taxon>Bacteria</taxon>
        <taxon>Pseudomonadati</taxon>
        <taxon>Pseudomonadota</taxon>
        <taxon>Alphaproteobacteria</taxon>
        <taxon>Sphingomonadales</taxon>
        <taxon>Erythrobacteraceae</taxon>
        <taxon>Croceicoccus</taxon>
    </lineage>
</organism>
<comment type="caution">
    <text evidence="2">The sequence shown here is derived from an EMBL/GenBank/DDBJ whole genome shotgun (WGS) entry which is preliminary data.</text>
</comment>
<gene>
    <name evidence="2" type="ORF">GCM10010989_29110</name>
</gene>